<dbReference type="EMBL" id="KI440845">
    <property type="protein sequence ID" value="ERS99103.1"/>
    <property type="molecule type" value="Genomic_DNA"/>
</dbReference>
<feature type="transmembrane region" description="Helical" evidence="2">
    <location>
        <begin position="308"/>
        <end position="328"/>
    </location>
</feature>
<name>U7PTZ3_SPOS1</name>
<keyword evidence="4" id="KW-1185">Reference proteome</keyword>
<evidence type="ECO:0000256" key="2">
    <source>
        <dbReference type="SAM" id="Phobius"/>
    </source>
</evidence>
<dbReference type="Proteomes" id="UP000018087">
    <property type="component" value="Unassembled WGS sequence"/>
</dbReference>
<keyword evidence="2" id="KW-0812">Transmembrane</keyword>
<evidence type="ECO:0000256" key="1">
    <source>
        <dbReference type="SAM" id="MobiDB-lite"/>
    </source>
</evidence>
<evidence type="ECO:0008006" key="5">
    <source>
        <dbReference type="Google" id="ProtNLM"/>
    </source>
</evidence>
<feature type="compositionally biased region" description="Polar residues" evidence="1">
    <location>
        <begin position="1"/>
        <end position="11"/>
    </location>
</feature>
<evidence type="ECO:0000313" key="3">
    <source>
        <dbReference type="EMBL" id="ERS99103.1"/>
    </source>
</evidence>
<proteinExistence type="predicted"/>
<dbReference type="InterPro" id="IPR009571">
    <property type="entry name" value="SUR7/Rim9-like_fungi"/>
</dbReference>
<evidence type="ECO:0000313" key="4">
    <source>
        <dbReference type="Proteomes" id="UP000018087"/>
    </source>
</evidence>
<dbReference type="AlphaFoldDB" id="U7PTZ3"/>
<dbReference type="OrthoDB" id="2327445at2759"/>
<feature type="transmembrane region" description="Helical" evidence="2">
    <location>
        <begin position="335"/>
        <end position="360"/>
    </location>
</feature>
<accession>U7PTZ3</accession>
<gene>
    <name evidence="3" type="ORF">HMPREF1624_04299</name>
</gene>
<feature type="transmembrane region" description="Helical" evidence="2">
    <location>
        <begin position="167"/>
        <end position="186"/>
    </location>
</feature>
<dbReference type="PANTHER" id="PTHR28019">
    <property type="entry name" value="CELL MEMBRANE PROTEIN YLR413W-RELATED"/>
    <property type="match status" value="1"/>
</dbReference>
<dbReference type="HOGENOM" id="CLU_548803_0_0_1"/>
<dbReference type="InterPro" id="IPR052413">
    <property type="entry name" value="SUR7_domain"/>
</dbReference>
<protein>
    <recommendedName>
        <fullName evidence="5">Integral membrane protein</fullName>
    </recommendedName>
</protein>
<organism evidence="3 4">
    <name type="scientific">Sporothrix schenckii (strain ATCC 58251 / de Perez 2211183)</name>
    <name type="common">Rose-picker's disease fungus</name>
    <dbReference type="NCBI Taxonomy" id="1391915"/>
    <lineage>
        <taxon>Eukaryota</taxon>
        <taxon>Fungi</taxon>
        <taxon>Dikarya</taxon>
        <taxon>Ascomycota</taxon>
        <taxon>Pezizomycotina</taxon>
        <taxon>Sordariomycetes</taxon>
        <taxon>Sordariomycetidae</taxon>
        <taxon>Ophiostomatales</taxon>
        <taxon>Ophiostomataceae</taxon>
        <taxon>Sporothrix</taxon>
    </lineage>
</organism>
<dbReference type="GO" id="GO:0051285">
    <property type="term" value="C:cell cortex of cell tip"/>
    <property type="evidence" value="ECO:0007669"/>
    <property type="project" value="TreeGrafter"/>
</dbReference>
<keyword evidence="2" id="KW-0472">Membrane</keyword>
<sequence length="497" mass="53058">MSHFATNSTPRLSARKVPVDAAPGTSEAVRSSSTHSYYTSNGTVTRANPASPTSPVGDVGHLAARTGGTDLQISAGARLPIDEDSVPLSYASPIPNNIHTSIRLRNGTSSHAAHDGSHGDRPGHGASMFTPWIGSTAGARAWSAADEVEAAIPTRGEIWIATRLRRYLVGISCVLYLVAAVLLIVVQTGSTTTSRTSTSIFLFRFDLSQLFDDSVIPGTNTTDPAWAHALSQSLGLRNYYQSGLWGYCEGDSLSAFSKCSRPQAFYWFNPVGIIFSELLNTSTVPLPIRVQTVLDIIRYLSQAMFGTYLVGTIVSGLLVLLSPLVLLSRWWSVPIGILAAATALCLFIGSSLATAVVLAYRLAGSAINQLNIYVDVGNTMLALVWTASVLAFVSLVLHAILGICGPSLRDLRTGRRALIRLPPLDMMELPCEERTDLENKPGAAAGIKERMQSKGGAVAAALKPWFSPLAMHPFVMRENAVPASPPPPAPHTNELPM</sequence>
<feature type="compositionally biased region" description="Polar residues" evidence="1">
    <location>
        <begin position="28"/>
        <end position="54"/>
    </location>
</feature>
<feature type="transmembrane region" description="Helical" evidence="2">
    <location>
        <begin position="380"/>
        <end position="405"/>
    </location>
</feature>
<dbReference type="PANTHER" id="PTHR28019:SF2">
    <property type="entry name" value="CELL MEMBRANE PROTEIN YLR413W-RELATED"/>
    <property type="match status" value="1"/>
</dbReference>
<keyword evidence="2" id="KW-1133">Transmembrane helix</keyword>
<dbReference type="eggNOG" id="ENOG502QRB5">
    <property type="taxonomic scope" value="Eukaryota"/>
</dbReference>
<dbReference type="STRING" id="1391915.U7PTZ3"/>
<dbReference type="Pfam" id="PF06687">
    <property type="entry name" value="SUR7"/>
    <property type="match status" value="1"/>
</dbReference>
<feature type="region of interest" description="Disordered" evidence="1">
    <location>
        <begin position="1"/>
        <end position="63"/>
    </location>
</feature>
<dbReference type="GO" id="GO:0005886">
    <property type="term" value="C:plasma membrane"/>
    <property type="evidence" value="ECO:0007669"/>
    <property type="project" value="InterPro"/>
</dbReference>
<reference evidence="4" key="1">
    <citation type="journal article" date="2014" name="Genome Announc.">
        <title>Genome sequence of the pathogenic fungus Sporothrix schenckii (ATCC 58251).</title>
        <authorList>
            <person name="Cuomo C.A."/>
            <person name="Rodriguez-Del Valle N."/>
            <person name="Perez-Sanchez L."/>
            <person name="Abouelleil A."/>
            <person name="Goldberg J."/>
            <person name="Young S."/>
            <person name="Zeng Q."/>
            <person name="Birren B.W."/>
        </authorList>
    </citation>
    <scope>NUCLEOTIDE SEQUENCE [LARGE SCALE GENOMIC DNA]</scope>
    <source>
        <strain evidence="4">ATCC 58251 / de Perez 2211183</strain>
    </source>
</reference>
<dbReference type="GO" id="GO:0031505">
    <property type="term" value="P:fungal-type cell wall organization"/>
    <property type="evidence" value="ECO:0007669"/>
    <property type="project" value="TreeGrafter"/>
</dbReference>